<keyword evidence="10 17" id="KW-0378">Hydrolase</keyword>
<dbReference type="PANTHER" id="PTHR42944">
    <property type="entry name" value="ADENINE DNA GLYCOSYLASE"/>
    <property type="match status" value="1"/>
</dbReference>
<dbReference type="InterPro" id="IPR003265">
    <property type="entry name" value="HhH-GPD_domain"/>
</dbReference>
<keyword evidence="14 17" id="KW-0326">Glycosidase</keyword>
<dbReference type="GO" id="GO:0016798">
    <property type="term" value="F:hydrolase activity, acting on glycosyl bonds"/>
    <property type="evidence" value="ECO:0007669"/>
    <property type="project" value="UniProtKB-KW"/>
</dbReference>
<evidence type="ECO:0000259" key="16">
    <source>
        <dbReference type="SMART" id="SM00478"/>
    </source>
</evidence>
<dbReference type="SUPFAM" id="SSF48150">
    <property type="entry name" value="DNA-glycosylase"/>
    <property type="match status" value="1"/>
</dbReference>
<comment type="similarity">
    <text evidence="4">Belongs to the Nth/MutY family.</text>
</comment>
<feature type="region of interest" description="Disordered" evidence="15">
    <location>
        <begin position="1"/>
        <end position="21"/>
    </location>
</feature>
<dbReference type="InterPro" id="IPR000445">
    <property type="entry name" value="HhH_motif"/>
</dbReference>
<comment type="function">
    <text evidence="3">Adenine glycosylase active on G-A mispairs. MutY also corrects error-prone DNA synthesis past GO lesions which are due to the oxidatively damaged form of guanine: 7,8-dihydro-8-oxoguanine (8-oxo-dGTP).</text>
</comment>
<protein>
    <recommendedName>
        <fullName evidence="6">Adenine DNA glycosylase</fullName>
        <ecNumber evidence="5">3.2.2.31</ecNumber>
    </recommendedName>
</protein>
<reference evidence="17 18" key="1">
    <citation type="submission" date="2024-05" db="EMBL/GenBank/DDBJ databases">
        <title>Three bacterial strains, DH-69, EH-24, and ECK-19 isolated from coastal sediments.</title>
        <authorList>
            <person name="Ye Y.-Q."/>
            <person name="Du Z.-J."/>
        </authorList>
    </citation>
    <scope>NUCLEOTIDE SEQUENCE [LARGE SCALE GENOMIC DNA]</scope>
    <source>
        <strain evidence="17 18">ECK-19</strain>
    </source>
</reference>
<evidence type="ECO:0000313" key="17">
    <source>
        <dbReference type="EMBL" id="MEX6632232.1"/>
    </source>
</evidence>
<dbReference type="InterPro" id="IPR004036">
    <property type="entry name" value="Endonuclease-III-like_CS2"/>
</dbReference>
<sequence>MASETIVSGKKSANPDSAESAAPKRVAKALLDWYDSHARDLPWRVGPKARKLGKRADPYVVWLSEIMLQQTTVATVKPRFARFLKRWPTVEDMAGAPLDDVLGEWAGLGYYARARNLHKCAVAVAKRGSFPDTEDELKTLPGIGDYTAAAVAAIAFDRRAVVVDGNIERVVARLFAIDTPMPGAKPEIKARANAIWPDLRSGDFAQAMMDLGAGVCRPKTPLCLICPISAACDAYARGDQEAFPVRPAKKPKPYRKGAVFALSNGRGEMLFERRPEKGLLGGMLGLPGTAWTAGEKDESFALAPVKAEWARVGEVVHVFTHFHLTLDVYVASAPKGFRKSSDQQWIKPEKALLPTVMKKAVSITQA</sequence>
<evidence type="ECO:0000313" key="18">
    <source>
        <dbReference type="Proteomes" id="UP001560685"/>
    </source>
</evidence>
<dbReference type="InterPro" id="IPR003651">
    <property type="entry name" value="Endonuclease3_FeS-loop_motif"/>
</dbReference>
<evidence type="ECO:0000256" key="1">
    <source>
        <dbReference type="ARBA" id="ARBA00000843"/>
    </source>
</evidence>
<dbReference type="Pfam" id="PF14815">
    <property type="entry name" value="NUDIX_4"/>
    <property type="match status" value="1"/>
</dbReference>
<evidence type="ECO:0000256" key="9">
    <source>
        <dbReference type="ARBA" id="ARBA00022763"/>
    </source>
</evidence>
<dbReference type="Proteomes" id="UP001560685">
    <property type="component" value="Unassembled WGS sequence"/>
</dbReference>
<evidence type="ECO:0000256" key="12">
    <source>
        <dbReference type="ARBA" id="ARBA00023014"/>
    </source>
</evidence>
<dbReference type="SMART" id="SM00525">
    <property type="entry name" value="FES"/>
    <property type="match status" value="1"/>
</dbReference>
<dbReference type="SMART" id="SM00478">
    <property type="entry name" value="ENDO3c"/>
    <property type="match status" value="1"/>
</dbReference>
<dbReference type="InterPro" id="IPR011257">
    <property type="entry name" value="DNA_glycosylase"/>
</dbReference>
<keyword evidence="9" id="KW-0227">DNA damage</keyword>
<dbReference type="InterPro" id="IPR015797">
    <property type="entry name" value="NUDIX_hydrolase-like_dom_sf"/>
</dbReference>
<evidence type="ECO:0000256" key="8">
    <source>
        <dbReference type="ARBA" id="ARBA00022723"/>
    </source>
</evidence>
<evidence type="ECO:0000256" key="3">
    <source>
        <dbReference type="ARBA" id="ARBA00002933"/>
    </source>
</evidence>
<proteinExistence type="inferred from homology"/>
<evidence type="ECO:0000256" key="4">
    <source>
        <dbReference type="ARBA" id="ARBA00008343"/>
    </source>
</evidence>
<dbReference type="Gene3D" id="1.10.340.30">
    <property type="entry name" value="Hypothetical protein, domain 2"/>
    <property type="match status" value="1"/>
</dbReference>
<dbReference type="EMBL" id="JBEHZE010000001">
    <property type="protein sequence ID" value="MEX6632232.1"/>
    <property type="molecule type" value="Genomic_DNA"/>
</dbReference>
<dbReference type="SUPFAM" id="SSF55811">
    <property type="entry name" value="Nudix"/>
    <property type="match status" value="1"/>
</dbReference>
<dbReference type="RefSeq" id="WP_369312102.1">
    <property type="nucleotide sequence ID" value="NZ_JBEHZE010000001.1"/>
</dbReference>
<keyword evidence="7" id="KW-0004">4Fe-4S</keyword>
<dbReference type="Gene3D" id="3.90.79.10">
    <property type="entry name" value="Nucleoside Triphosphate Pyrophosphohydrolase"/>
    <property type="match status" value="1"/>
</dbReference>
<keyword evidence="11" id="KW-0408">Iron</keyword>
<gene>
    <name evidence="17" type="ORF">ABFZ84_01605</name>
</gene>
<keyword evidence="8" id="KW-0479">Metal-binding</keyword>
<dbReference type="InterPro" id="IPR044298">
    <property type="entry name" value="MIG/MutY"/>
</dbReference>
<dbReference type="InterPro" id="IPR029119">
    <property type="entry name" value="MutY_C"/>
</dbReference>
<evidence type="ECO:0000256" key="6">
    <source>
        <dbReference type="ARBA" id="ARBA00022023"/>
    </source>
</evidence>
<evidence type="ECO:0000256" key="5">
    <source>
        <dbReference type="ARBA" id="ARBA00012045"/>
    </source>
</evidence>
<evidence type="ECO:0000256" key="14">
    <source>
        <dbReference type="ARBA" id="ARBA00023295"/>
    </source>
</evidence>
<evidence type="ECO:0000256" key="7">
    <source>
        <dbReference type="ARBA" id="ARBA00022485"/>
    </source>
</evidence>
<comment type="caution">
    <text evidence="17">The sequence shown here is derived from an EMBL/GenBank/DDBJ whole genome shotgun (WGS) entry which is preliminary data.</text>
</comment>
<evidence type="ECO:0000256" key="15">
    <source>
        <dbReference type="SAM" id="MobiDB-lite"/>
    </source>
</evidence>
<evidence type="ECO:0000256" key="13">
    <source>
        <dbReference type="ARBA" id="ARBA00023204"/>
    </source>
</evidence>
<dbReference type="CDD" id="cd00056">
    <property type="entry name" value="ENDO3c"/>
    <property type="match status" value="1"/>
</dbReference>
<keyword evidence="13" id="KW-0234">DNA repair</keyword>
<dbReference type="Pfam" id="PF00633">
    <property type="entry name" value="HHH"/>
    <property type="match status" value="1"/>
</dbReference>
<dbReference type="Gene3D" id="1.10.1670.10">
    <property type="entry name" value="Helix-hairpin-Helix base-excision DNA repair enzymes (C-terminal)"/>
    <property type="match status" value="1"/>
</dbReference>
<dbReference type="EC" id="3.2.2.31" evidence="5"/>
<evidence type="ECO:0000256" key="11">
    <source>
        <dbReference type="ARBA" id="ARBA00023004"/>
    </source>
</evidence>
<evidence type="ECO:0000256" key="10">
    <source>
        <dbReference type="ARBA" id="ARBA00022801"/>
    </source>
</evidence>
<dbReference type="Pfam" id="PF00730">
    <property type="entry name" value="HhH-GPD"/>
    <property type="match status" value="1"/>
</dbReference>
<evidence type="ECO:0000256" key="2">
    <source>
        <dbReference type="ARBA" id="ARBA00001966"/>
    </source>
</evidence>
<comment type="catalytic activity">
    <reaction evidence="1">
        <text>Hydrolyzes free adenine bases from 7,8-dihydro-8-oxoguanine:adenine mismatched double-stranded DNA, leaving an apurinic site.</text>
        <dbReference type="EC" id="3.2.2.31"/>
    </reaction>
</comment>
<keyword evidence="18" id="KW-1185">Reference proteome</keyword>
<name>A0ABV3Z1V4_9PROT</name>
<dbReference type="PROSITE" id="PS01155">
    <property type="entry name" value="ENDONUCLEASE_III_2"/>
    <property type="match status" value="1"/>
</dbReference>
<accession>A0ABV3Z1V4</accession>
<comment type="cofactor">
    <cofactor evidence="2">
        <name>[4Fe-4S] cluster</name>
        <dbReference type="ChEBI" id="CHEBI:49883"/>
    </cofactor>
</comment>
<feature type="domain" description="HhH-GPD" evidence="16">
    <location>
        <begin position="67"/>
        <end position="214"/>
    </location>
</feature>
<organism evidence="17 18">
    <name type="scientific">Hyphococcus lacteus</name>
    <dbReference type="NCBI Taxonomy" id="3143536"/>
    <lineage>
        <taxon>Bacteria</taxon>
        <taxon>Pseudomonadati</taxon>
        <taxon>Pseudomonadota</taxon>
        <taxon>Alphaproteobacteria</taxon>
        <taxon>Parvularculales</taxon>
        <taxon>Parvularculaceae</taxon>
        <taxon>Hyphococcus</taxon>
    </lineage>
</organism>
<keyword evidence="12" id="KW-0411">Iron-sulfur</keyword>
<dbReference type="PANTHER" id="PTHR42944:SF1">
    <property type="entry name" value="ADENINE DNA GLYCOSYLASE"/>
    <property type="match status" value="1"/>
</dbReference>
<dbReference type="InterPro" id="IPR023170">
    <property type="entry name" value="HhH_base_excis_C"/>
</dbReference>